<dbReference type="EMBL" id="JAWDJW010008058">
    <property type="protein sequence ID" value="KAK3061115.1"/>
    <property type="molecule type" value="Genomic_DNA"/>
</dbReference>
<organism evidence="1 2">
    <name type="scientific">Coniosporium uncinatum</name>
    <dbReference type="NCBI Taxonomy" id="93489"/>
    <lineage>
        <taxon>Eukaryota</taxon>
        <taxon>Fungi</taxon>
        <taxon>Dikarya</taxon>
        <taxon>Ascomycota</taxon>
        <taxon>Pezizomycotina</taxon>
        <taxon>Dothideomycetes</taxon>
        <taxon>Dothideomycetes incertae sedis</taxon>
        <taxon>Coniosporium</taxon>
    </lineage>
</organism>
<dbReference type="Proteomes" id="UP001186974">
    <property type="component" value="Unassembled WGS sequence"/>
</dbReference>
<evidence type="ECO:0000313" key="2">
    <source>
        <dbReference type="Proteomes" id="UP001186974"/>
    </source>
</evidence>
<feature type="non-terminal residue" evidence="1">
    <location>
        <position position="98"/>
    </location>
</feature>
<sequence>MSAPEFTRFPNLSSTVLPPDGDFQYHEIAIAELNVPEEVLLLCWAQLLSSYTGYDEVVFLFDDHLVQVLVEHSSIRKHKRSQGPLEGHRNATGVFKKD</sequence>
<evidence type="ECO:0000313" key="1">
    <source>
        <dbReference type="EMBL" id="KAK3061115.1"/>
    </source>
</evidence>
<reference evidence="1" key="1">
    <citation type="submission" date="2024-09" db="EMBL/GenBank/DDBJ databases">
        <title>Black Yeasts Isolated from many extreme environments.</title>
        <authorList>
            <person name="Coleine C."/>
            <person name="Stajich J.E."/>
            <person name="Selbmann L."/>
        </authorList>
    </citation>
    <scope>NUCLEOTIDE SEQUENCE</scope>
    <source>
        <strain evidence="1">CCFEE 5737</strain>
    </source>
</reference>
<name>A0ACC3D3M6_9PEZI</name>
<proteinExistence type="predicted"/>
<accession>A0ACC3D3M6</accession>
<gene>
    <name evidence="1" type="ORF">LTS18_006990</name>
</gene>
<protein>
    <submittedName>
        <fullName evidence="1">Uncharacterized protein</fullName>
    </submittedName>
</protein>
<comment type="caution">
    <text evidence="1">The sequence shown here is derived from an EMBL/GenBank/DDBJ whole genome shotgun (WGS) entry which is preliminary data.</text>
</comment>
<keyword evidence="2" id="KW-1185">Reference proteome</keyword>